<sequence length="86" mass="10267">MIVREKALVDTVISPLSNGIMEGTNNKIKFIKRRGFWYRNDAHFFLRLRLETGRYFCHPRLLVMNHIFSMHLRFLEISITKSHNSC</sequence>
<organism evidence="2 3">
    <name type="scientific">Viridibacillus soli</name>
    <dbReference type="NCBI Taxonomy" id="2798301"/>
    <lineage>
        <taxon>Bacteria</taxon>
        <taxon>Bacillati</taxon>
        <taxon>Bacillota</taxon>
        <taxon>Bacilli</taxon>
        <taxon>Bacillales</taxon>
        <taxon>Caryophanaceae</taxon>
        <taxon>Viridibacillus</taxon>
    </lineage>
</organism>
<gene>
    <name evidence="2" type="ORF">JFL43_02295</name>
</gene>
<name>A0ABS1H2R1_9BACL</name>
<evidence type="ECO:0000259" key="1">
    <source>
        <dbReference type="Pfam" id="PF01610"/>
    </source>
</evidence>
<protein>
    <submittedName>
        <fullName evidence="2">Transposase</fullName>
    </submittedName>
</protein>
<keyword evidence="3" id="KW-1185">Reference proteome</keyword>
<accession>A0ABS1H2R1</accession>
<dbReference type="EMBL" id="JAEOAH010000003">
    <property type="protein sequence ID" value="MBK3493705.1"/>
    <property type="molecule type" value="Genomic_DNA"/>
</dbReference>
<evidence type="ECO:0000313" key="2">
    <source>
        <dbReference type="EMBL" id="MBK3493705.1"/>
    </source>
</evidence>
<dbReference type="InterPro" id="IPR002560">
    <property type="entry name" value="Transposase_DDE"/>
</dbReference>
<reference evidence="2 3" key="1">
    <citation type="submission" date="2020-12" db="EMBL/GenBank/DDBJ databases">
        <title>YIM B01967 draft genome.</title>
        <authorList>
            <person name="Yan X."/>
        </authorList>
    </citation>
    <scope>NUCLEOTIDE SEQUENCE [LARGE SCALE GENOMIC DNA]</scope>
    <source>
        <strain evidence="2 3">YIM B01967</strain>
    </source>
</reference>
<dbReference type="Pfam" id="PF01610">
    <property type="entry name" value="DDE_Tnp_ISL3"/>
    <property type="match status" value="1"/>
</dbReference>
<proteinExistence type="predicted"/>
<dbReference type="Proteomes" id="UP000618943">
    <property type="component" value="Unassembled WGS sequence"/>
</dbReference>
<feature type="domain" description="Transposase IS204/IS1001/IS1096/IS1165 DDE" evidence="1">
    <location>
        <begin position="9"/>
        <end position="47"/>
    </location>
</feature>
<evidence type="ECO:0000313" key="3">
    <source>
        <dbReference type="Proteomes" id="UP000618943"/>
    </source>
</evidence>
<comment type="caution">
    <text evidence="2">The sequence shown here is derived from an EMBL/GenBank/DDBJ whole genome shotgun (WGS) entry which is preliminary data.</text>
</comment>